<organism evidence="2 3">
    <name type="scientific">Steccherinum ochraceum</name>
    <dbReference type="NCBI Taxonomy" id="92696"/>
    <lineage>
        <taxon>Eukaryota</taxon>
        <taxon>Fungi</taxon>
        <taxon>Dikarya</taxon>
        <taxon>Basidiomycota</taxon>
        <taxon>Agaricomycotina</taxon>
        <taxon>Agaricomycetes</taxon>
        <taxon>Polyporales</taxon>
        <taxon>Steccherinaceae</taxon>
        <taxon>Steccherinum</taxon>
    </lineage>
</organism>
<protein>
    <submittedName>
        <fullName evidence="2">Uncharacterized protein</fullName>
    </submittedName>
</protein>
<evidence type="ECO:0000256" key="1">
    <source>
        <dbReference type="SAM" id="MobiDB-lite"/>
    </source>
</evidence>
<comment type="caution">
    <text evidence="2">The sequence shown here is derived from an EMBL/GenBank/DDBJ whole genome shotgun (WGS) entry which is preliminary data.</text>
</comment>
<reference evidence="2 3" key="1">
    <citation type="submission" date="2018-11" db="EMBL/GenBank/DDBJ databases">
        <title>Genome assembly of Steccherinum ochraceum LE-BIN_3174, the white-rot fungus of the Steccherinaceae family (The Residual Polyporoid clade, Polyporales, Basidiomycota).</title>
        <authorList>
            <person name="Fedorova T.V."/>
            <person name="Glazunova O.A."/>
            <person name="Landesman E.O."/>
            <person name="Moiseenko K.V."/>
            <person name="Psurtseva N.V."/>
            <person name="Savinova O.S."/>
            <person name="Shakhova N.V."/>
            <person name="Tyazhelova T.V."/>
            <person name="Vasina D.V."/>
        </authorList>
    </citation>
    <scope>NUCLEOTIDE SEQUENCE [LARGE SCALE GENOMIC DNA]</scope>
    <source>
        <strain evidence="2 3">LE-BIN_3174</strain>
    </source>
</reference>
<evidence type="ECO:0000313" key="3">
    <source>
        <dbReference type="Proteomes" id="UP000292702"/>
    </source>
</evidence>
<accession>A0A4R0REP9</accession>
<gene>
    <name evidence="2" type="ORF">EIP91_006025</name>
</gene>
<dbReference type="Proteomes" id="UP000292702">
    <property type="component" value="Unassembled WGS sequence"/>
</dbReference>
<name>A0A4R0REP9_9APHY</name>
<dbReference type="AlphaFoldDB" id="A0A4R0REP9"/>
<dbReference type="EMBL" id="RWJN01000324">
    <property type="protein sequence ID" value="TCD63069.1"/>
    <property type="molecule type" value="Genomic_DNA"/>
</dbReference>
<feature type="region of interest" description="Disordered" evidence="1">
    <location>
        <begin position="1"/>
        <end position="67"/>
    </location>
</feature>
<sequence length="345" mass="37506">MGPTPDYIAAASTDEESSVTDSGETLSATTLETPHSTAPSTVNDDFYAPQPGRLERRSSGDNGLDPAAATRMHEYAGTLYQRHGIEEGVRVEQCVAATVRDLQKLWDSLLESDSPDEDQDSQIVRAWMSQILITKLTEDPPTRVGGPMLDRAMMKREDEDVQRTLILAQLCPSGRLWLSTEDGAWRCSCGQHTASRQTVKDVEEKLLPLSAKLEEVRVGLTKILVSMKSVRMAALNAGWAMYHGARGGSGLSDAGLPPNNSPQTVYACILMLSMLKVQANTVAIALKTVGEALGFRDGISAAVVLPRELEKLLDRESVPVEKSIVGVYLRWYGMKTSTSGNRGGR</sequence>
<keyword evidence="3" id="KW-1185">Reference proteome</keyword>
<feature type="compositionally biased region" description="Polar residues" evidence="1">
    <location>
        <begin position="19"/>
        <end position="43"/>
    </location>
</feature>
<evidence type="ECO:0000313" key="2">
    <source>
        <dbReference type="EMBL" id="TCD63069.1"/>
    </source>
</evidence>
<proteinExistence type="predicted"/>